<gene>
    <name evidence="2" type="ORF">DFQ12_2981</name>
</gene>
<evidence type="ECO:0000313" key="2">
    <source>
        <dbReference type="EMBL" id="RKE52736.1"/>
    </source>
</evidence>
<dbReference type="OrthoDB" id="1273722at2"/>
<keyword evidence="3" id="KW-1185">Reference proteome</keyword>
<dbReference type="Pfam" id="PF14028">
    <property type="entry name" value="Lant_dehydr_C"/>
    <property type="match status" value="1"/>
</dbReference>
<evidence type="ECO:0000259" key="1">
    <source>
        <dbReference type="Pfam" id="PF14028"/>
    </source>
</evidence>
<organism evidence="2 3">
    <name type="scientific">Sphingobacterium detergens</name>
    <dbReference type="NCBI Taxonomy" id="1145106"/>
    <lineage>
        <taxon>Bacteria</taxon>
        <taxon>Pseudomonadati</taxon>
        <taxon>Bacteroidota</taxon>
        <taxon>Sphingobacteriia</taxon>
        <taxon>Sphingobacteriales</taxon>
        <taxon>Sphingobacteriaceae</taxon>
        <taxon>Sphingobacterium</taxon>
    </lineage>
</organism>
<sequence length="284" mass="33453">MENLTYRETIKIYVNQDVESYIKTLVYGFLNSLQKNATISNYFFIRYKDQDGYHLRLRLLSSVKTSELLRYLIKYDSSYDNEIRYKISGYRVEEYLPEIERYGGKEGIKIAESFFSYNSKFVAGCLRTSKDNSYNERLIQAIIANTIIINSFIHKDYINDFLEISKRLWMGFIVTDEGSGIPDIGFVFDKRFQAAKDNMLTVYDYCMSNKKSALHKRLENQCIAHRKEFERCLTLVTSFDFFSKPLYGIVDSLIHMNNNRFGISNLDESYVSSLILNMFKCKWN</sequence>
<evidence type="ECO:0000313" key="3">
    <source>
        <dbReference type="Proteomes" id="UP000286246"/>
    </source>
</evidence>
<dbReference type="InterPro" id="IPR023809">
    <property type="entry name" value="Thiopep_bacteriocin_synth_dom"/>
</dbReference>
<dbReference type="RefSeq" id="WP_120259748.1">
    <property type="nucleotide sequence ID" value="NZ_RAPY01000002.1"/>
</dbReference>
<proteinExistence type="predicted"/>
<protein>
    <submittedName>
        <fullName evidence="2">Thiopeptide-type bacteriocin biosynthesis protein</fullName>
    </submittedName>
</protein>
<feature type="domain" description="Thiopeptide-type bacteriocin biosynthesis" evidence="1">
    <location>
        <begin position="10"/>
        <end position="275"/>
    </location>
</feature>
<dbReference type="AlphaFoldDB" id="A0A420B7G8"/>
<name>A0A420B7G8_SPHD1</name>
<dbReference type="EMBL" id="RAPY01000002">
    <property type="protein sequence ID" value="RKE52736.1"/>
    <property type="molecule type" value="Genomic_DNA"/>
</dbReference>
<reference evidence="2 3" key="1">
    <citation type="submission" date="2018-09" db="EMBL/GenBank/DDBJ databases">
        <title>Genomic Encyclopedia of Type Strains, Phase III (KMG-III): the genomes of soil and plant-associated and newly described type strains.</title>
        <authorList>
            <person name="Whitman W."/>
        </authorList>
    </citation>
    <scope>NUCLEOTIDE SEQUENCE [LARGE SCALE GENOMIC DNA]</scope>
    <source>
        <strain evidence="2 3">CECT 7938</strain>
    </source>
</reference>
<accession>A0A420B7G8</accession>
<dbReference type="NCBIfam" id="TIGR03891">
    <property type="entry name" value="thiopep_ocin"/>
    <property type="match status" value="1"/>
</dbReference>
<comment type="caution">
    <text evidence="2">The sequence shown here is derived from an EMBL/GenBank/DDBJ whole genome shotgun (WGS) entry which is preliminary data.</text>
</comment>
<dbReference type="Proteomes" id="UP000286246">
    <property type="component" value="Unassembled WGS sequence"/>
</dbReference>